<feature type="region of interest" description="Disordered" evidence="1">
    <location>
        <begin position="1129"/>
        <end position="1196"/>
    </location>
</feature>
<feature type="compositionally biased region" description="Polar residues" evidence="1">
    <location>
        <begin position="199"/>
        <end position="216"/>
    </location>
</feature>
<dbReference type="OrthoDB" id="1933281at2759"/>
<feature type="compositionally biased region" description="Acidic residues" evidence="1">
    <location>
        <begin position="1049"/>
        <end position="1059"/>
    </location>
</feature>
<feature type="domain" description="Sfi1 spindle body" evidence="2">
    <location>
        <begin position="424"/>
        <end position="735"/>
    </location>
</feature>
<organism evidence="3 4">
    <name type="scientific">Tulasnella calospora MUT 4182</name>
    <dbReference type="NCBI Taxonomy" id="1051891"/>
    <lineage>
        <taxon>Eukaryota</taxon>
        <taxon>Fungi</taxon>
        <taxon>Dikarya</taxon>
        <taxon>Basidiomycota</taxon>
        <taxon>Agaricomycotina</taxon>
        <taxon>Agaricomycetes</taxon>
        <taxon>Cantharellales</taxon>
        <taxon>Tulasnellaceae</taxon>
        <taxon>Tulasnella</taxon>
    </lineage>
</organism>
<dbReference type="Pfam" id="PF08457">
    <property type="entry name" value="Sfi1"/>
    <property type="match status" value="1"/>
</dbReference>
<reference evidence="4" key="2">
    <citation type="submission" date="2015-01" db="EMBL/GenBank/DDBJ databases">
        <title>Evolutionary Origins and Diversification of the Mycorrhizal Mutualists.</title>
        <authorList>
            <consortium name="DOE Joint Genome Institute"/>
            <consortium name="Mycorrhizal Genomics Consortium"/>
            <person name="Kohler A."/>
            <person name="Kuo A."/>
            <person name="Nagy L.G."/>
            <person name="Floudas D."/>
            <person name="Copeland A."/>
            <person name="Barry K.W."/>
            <person name="Cichocki N."/>
            <person name="Veneault-Fourrey C."/>
            <person name="LaButti K."/>
            <person name="Lindquist E.A."/>
            <person name="Lipzen A."/>
            <person name="Lundell T."/>
            <person name="Morin E."/>
            <person name="Murat C."/>
            <person name="Riley R."/>
            <person name="Ohm R."/>
            <person name="Sun H."/>
            <person name="Tunlid A."/>
            <person name="Henrissat B."/>
            <person name="Grigoriev I.V."/>
            <person name="Hibbett D.S."/>
            <person name="Martin F."/>
        </authorList>
    </citation>
    <scope>NUCLEOTIDE SEQUENCE [LARGE SCALE GENOMIC DNA]</scope>
    <source>
        <strain evidence="4">MUT 4182</strain>
    </source>
</reference>
<keyword evidence="4" id="KW-1185">Reference proteome</keyword>
<feature type="compositionally biased region" description="Polar residues" evidence="1">
    <location>
        <begin position="243"/>
        <end position="254"/>
    </location>
</feature>
<dbReference type="InterPro" id="IPR013665">
    <property type="entry name" value="Sfi1_dom"/>
</dbReference>
<dbReference type="Proteomes" id="UP000054248">
    <property type="component" value="Unassembled WGS sequence"/>
</dbReference>
<feature type="compositionally biased region" description="Polar residues" evidence="1">
    <location>
        <begin position="1005"/>
        <end position="1021"/>
    </location>
</feature>
<evidence type="ECO:0000313" key="3">
    <source>
        <dbReference type="EMBL" id="KIO23375.1"/>
    </source>
</evidence>
<dbReference type="EMBL" id="KN823086">
    <property type="protein sequence ID" value="KIO23375.1"/>
    <property type="molecule type" value="Genomic_DNA"/>
</dbReference>
<feature type="compositionally biased region" description="Low complexity" evidence="1">
    <location>
        <begin position="223"/>
        <end position="234"/>
    </location>
</feature>
<dbReference type="STRING" id="1051891.A0A0C3Q3Q2"/>
<feature type="region of interest" description="Disordered" evidence="1">
    <location>
        <begin position="1"/>
        <end position="25"/>
    </location>
</feature>
<feature type="region of interest" description="Disordered" evidence="1">
    <location>
        <begin position="116"/>
        <end position="288"/>
    </location>
</feature>
<feature type="region of interest" description="Disordered" evidence="1">
    <location>
        <begin position="986"/>
        <end position="1093"/>
    </location>
</feature>
<accession>A0A0C3Q3Q2</accession>
<feature type="compositionally biased region" description="Basic and acidic residues" evidence="1">
    <location>
        <begin position="135"/>
        <end position="148"/>
    </location>
</feature>
<dbReference type="AlphaFoldDB" id="A0A0C3Q3Q2"/>
<name>A0A0C3Q3Q2_9AGAM</name>
<proteinExistence type="predicted"/>
<evidence type="ECO:0000259" key="2">
    <source>
        <dbReference type="Pfam" id="PF08457"/>
    </source>
</evidence>
<dbReference type="HOGENOM" id="CLU_012263_0_0_1"/>
<reference evidence="3 4" key="1">
    <citation type="submission" date="2014-04" db="EMBL/GenBank/DDBJ databases">
        <authorList>
            <consortium name="DOE Joint Genome Institute"/>
            <person name="Kuo A."/>
            <person name="Girlanda M."/>
            <person name="Perotto S."/>
            <person name="Kohler A."/>
            <person name="Nagy L.G."/>
            <person name="Floudas D."/>
            <person name="Copeland A."/>
            <person name="Barry K.W."/>
            <person name="Cichocki N."/>
            <person name="Veneault-Fourrey C."/>
            <person name="LaButti K."/>
            <person name="Lindquist E.A."/>
            <person name="Lipzen A."/>
            <person name="Lundell T."/>
            <person name="Morin E."/>
            <person name="Murat C."/>
            <person name="Sun H."/>
            <person name="Tunlid A."/>
            <person name="Henrissat B."/>
            <person name="Grigoriev I.V."/>
            <person name="Hibbett D.S."/>
            <person name="Martin F."/>
            <person name="Nordberg H.P."/>
            <person name="Cantor M.N."/>
            <person name="Hua S.X."/>
        </authorList>
    </citation>
    <scope>NUCLEOTIDE SEQUENCE [LARGE SCALE GENOMIC DNA]</scope>
    <source>
        <strain evidence="3 4">MUT 4182</strain>
    </source>
</reference>
<feature type="compositionally biased region" description="Pro residues" evidence="1">
    <location>
        <begin position="276"/>
        <end position="285"/>
    </location>
</feature>
<feature type="compositionally biased region" description="Low complexity" evidence="1">
    <location>
        <begin position="1161"/>
        <end position="1178"/>
    </location>
</feature>
<evidence type="ECO:0000313" key="4">
    <source>
        <dbReference type="Proteomes" id="UP000054248"/>
    </source>
</evidence>
<protein>
    <recommendedName>
        <fullName evidence="2">Sfi1 spindle body domain-containing protein</fullName>
    </recommendedName>
</protein>
<gene>
    <name evidence="3" type="ORF">M407DRAFT_27154</name>
</gene>
<evidence type="ECO:0000256" key="1">
    <source>
        <dbReference type="SAM" id="MobiDB-lite"/>
    </source>
</evidence>
<sequence length="1211" mass="139670">MSFNPSRATPRRPQRQPLNFPLRPSTTINTLTSDTSYSSANSALNFAILSPQDVEIIDSIIARTPSTAKEFLQVFNAYNQVLEERGMDPSEDVVYYRYLLKLGVVRGSWKERWDAVKSGGGNSSALNGSTSRPFGHHDPSHDHDHESTDETTTELDETPAHESSTPRRTKNAVSNRRSFAAPQPPPSRGRQFGQKLSIPATTPSHSKTPDATSSVRTGHITRGSSSSPSVGPPSYRTYLPDSSEPTKTPTSRSTPGKLPIFAPESESTPRTKPIPLETPPPPSGPPTLARFAEAAARAGKLKLASAGKKASPGATTPGGSVINAEKTWKLLDMEADADDWRRSRTLKTCFYVWLGGVQWYQRRTEQVEVARAHVTLRHSLRIWHSRATYYTDLNHRAIKVSTVLLKRSTWKVWKAAFTESRRKKWQEDMKRRMALVRQKNEERLLFETLSIWHRRHRSLQAVRIASQLDKRITFRRFVSKLRLRLNRIDEIEDIADRVVETRDRMAVENAIAVWTRRVRLNRTERIIVGIQDARLVERLFGVWKDAVAYTQVAQEQRRHWVLKKALTKWRKGFTRLRIMERRAEDFIFNQENVLIRGTIRAWVAQERGVLLERVRRSRLFAAYLDKWREKMSGIYNLELRLNTFTNKTRLALLEHAFAAWYQDFSSLQTYNLVAEQQYALSVHSRSLVTWKAAVADNVRKMKSAKIARRWFLLRRGWKVWKKTLEERKMVKKMEEDERKLELYEREWLRKRLLAWHAFTQKERQDRFLVMAFNEKIEQRVMVNTLGFWISRVVENKSQELQISDERDAILQRSAFERWRDVFRRHGEALHLMQSFHEVKQEYLLRRTFQRWLALTRKSIQRQRRLEEVKEERRKTILRRAWDTWRGSFKQKELAPLERQFRAQVDINIMFRAYRIWESKTVYVPALRYFSVKFKATAFARWKEAAGPPMLARQAREWDRNTLLSKMFTKWKDAYREKSQLKAIARARHHRLPGAPISRTAFRRPSFTSRPFPSASTSTPQSAIARATARVPSPERPPSLHTQIRNQRELDDDDEEDAQEDDKASQVSRSPPRSERLSRLANGLRRRSPSIGARVKATSAIAMVRSARSVRTAPSETGRRAYTRQEVGDDRLDEDAVSVASSPRTAPFTRPRAGTGSSTVNALTKRAAALASGAGAKLTPAKEPAGSSASPATGRERLRMELKTAASRRGAF</sequence>